<feature type="signal peptide" evidence="3">
    <location>
        <begin position="1"/>
        <end position="20"/>
    </location>
</feature>
<accession>A0ABZ1DYV3</accession>
<sequence length="137" mass="14301">MIKKIATVATICVWGSSVFASTYQADSKSTDSKDYGYSSDFKSEGHGDWFGSDKDWKDQDDHKWGDTPDYAEATKPHCGCSADFGHDGQGGHGGHGGHGGGDEQVSPVPLPAGGILLLGALGGFAALRRRKSGVKAA</sequence>
<organism evidence="4 5">
    <name type="scientific">Thioclava litoralis</name>
    <dbReference type="NCBI Taxonomy" id="3076557"/>
    <lineage>
        <taxon>Bacteria</taxon>
        <taxon>Pseudomonadati</taxon>
        <taxon>Pseudomonadota</taxon>
        <taxon>Alphaproteobacteria</taxon>
        <taxon>Rhodobacterales</taxon>
        <taxon>Paracoccaceae</taxon>
        <taxon>Thioclava</taxon>
    </lineage>
</organism>
<dbReference type="EMBL" id="CP135443">
    <property type="protein sequence ID" value="WRY32909.1"/>
    <property type="molecule type" value="Genomic_DNA"/>
</dbReference>
<keyword evidence="3" id="KW-0732">Signal</keyword>
<keyword evidence="2" id="KW-1133">Transmembrane helix</keyword>
<gene>
    <name evidence="4" type="ORF">RPE78_09365</name>
</gene>
<reference evidence="4 5" key="1">
    <citation type="submission" date="2023-09" db="EMBL/GenBank/DDBJ databases">
        <title>Thioclava shenzhenensis sp. nov., a multidrug resistant bacteria-antagonizing species isolated from coastal seawater.</title>
        <authorList>
            <person name="Long M."/>
        </authorList>
    </citation>
    <scope>NUCLEOTIDE SEQUENCE [LARGE SCALE GENOMIC DNA]</scope>
    <source>
        <strain evidence="4 5">FTW29</strain>
    </source>
</reference>
<dbReference type="Proteomes" id="UP001623290">
    <property type="component" value="Chromosome"/>
</dbReference>
<evidence type="ECO:0000313" key="5">
    <source>
        <dbReference type="Proteomes" id="UP001623290"/>
    </source>
</evidence>
<feature type="chain" id="PRO_5046095458" evidence="3">
    <location>
        <begin position="21"/>
        <end position="137"/>
    </location>
</feature>
<dbReference type="RefSeq" id="WP_406720395.1">
    <property type="nucleotide sequence ID" value="NZ_CP135443.1"/>
</dbReference>
<name>A0ABZ1DYV3_9RHOB</name>
<keyword evidence="5" id="KW-1185">Reference proteome</keyword>
<dbReference type="NCBIfam" id="TIGR03370">
    <property type="entry name" value="VPLPA-CTERM"/>
    <property type="match status" value="1"/>
</dbReference>
<evidence type="ECO:0000256" key="1">
    <source>
        <dbReference type="SAM" id="MobiDB-lite"/>
    </source>
</evidence>
<keyword evidence="2" id="KW-0472">Membrane</keyword>
<feature type="transmembrane region" description="Helical" evidence="2">
    <location>
        <begin position="108"/>
        <end position="127"/>
    </location>
</feature>
<protein>
    <submittedName>
        <fullName evidence="4">VPLPA-CTERM sorting domain-containing protein</fullName>
    </submittedName>
</protein>
<feature type="region of interest" description="Disordered" evidence="1">
    <location>
        <begin position="84"/>
        <end position="107"/>
    </location>
</feature>
<keyword evidence="2" id="KW-0812">Transmembrane</keyword>
<dbReference type="InterPro" id="IPR022472">
    <property type="entry name" value="VPLPA-CTERM"/>
</dbReference>
<evidence type="ECO:0000256" key="3">
    <source>
        <dbReference type="SAM" id="SignalP"/>
    </source>
</evidence>
<feature type="compositionally biased region" description="Gly residues" evidence="1">
    <location>
        <begin position="87"/>
        <end position="99"/>
    </location>
</feature>
<proteinExistence type="predicted"/>
<evidence type="ECO:0000256" key="2">
    <source>
        <dbReference type="SAM" id="Phobius"/>
    </source>
</evidence>
<evidence type="ECO:0000313" key="4">
    <source>
        <dbReference type="EMBL" id="WRY32909.1"/>
    </source>
</evidence>